<reference evidence="2" key="1">
    <citation type="submission" date="2022-06" db="EMBL/GenBank/DDBJ databases">
        <authorList>
            <consortium name="SYNGENTA / RWTH Aachen University"/>
        </authorList>
    </citation>
    <scope>NUCLEOTIDE SEQUENCE</scope>
</reference>
<sequence>MRYEADHQSNGMGGGEKRDKGKECRVDQVNEVMVTRVWVWSLVIWSVGHCLTERSVLERYT</sequence>
<dbReference type="AlphaFoldDB" id="A0AAV0BQQ0"/>
<name>A0AAV0BQQ0_PHAPC</name>
<comment type="caution">
    <text evidence="2">The sequence shown here is derived from an EMBL/GenBank/DDBJ whole genome shotgun (WGS) entry which is preliminary data.</text>
</comment>
<gene>
    <name evidence="2" type="ORF">PPACK8108_LOCUS24818</name>
</gene>
<keyword evidence="3" id="KW-1185">Reference proteome</keyword>
<evidence type="ECO:0000256" key="1">
    <source>
        <dbReference type="SAM" id="MobiDB-lite"/>
    </source>
</evidence>
<organism evidence="2 3">
    <name type="scientific">Phakopsora pachyrhizi</name>
    <name type="common">Asian soybean rust disease fungus</name>
    <dbReference type="NCBI Taxonomy" id="170000"/>
    <lineage>
        <taxon>Eukaryota</taxon>
        <taxon>Fungi</taxon>
        <taxon>Dikarya</taxon>
        <taxon>Basidiomycota</taxon>
        <taxon>Pucciniomycotina</taxon>
        <taxon>Pucciniomycetes</taxon>
        <taxon>Pucciniales</taxon>
        <taxon>Phakopsoraceae</taxon>
        <taxon>Phakopsora</taxon>
    </lineage>
</organism>
<dbReference type="EMBL" id="CALTRL010006113">
    <property type="protein sequence ID" value="CAH7689700.1"/>
    <property type="molecule type" value="Genomic_DNA"/>
</dbReference>
<proteinExistence type="predicted"/>
<evidence type="ECO:0000313" key="2">
    <source>
        <dbReference type="EMBL" id="CAH7689700.1"/>
    </source>
</evidence>
<accession>A0AAV0BQQ0</accession>
<evidence type="ECO:0000313" key="3">
    <source>
        <dbReference type="Proteomes" id="UP001153365"/>
    </source>
</evidence>
<protein>
    <submittedName>
        <fullName evidence="2">Uncharacterized protein</fullName>
    </submittedName>
</protein>
<dbReference type="Proteomes" id="UP001153365">
    <property type="component" value="Unassembled WGS sequence"/>
</dbReference>
<feature type="region of interest" description="Disordered" evidence="1">
    <location>
        <begin position="1"/>
        <end position="23"/>
    </location>
</feature>